<dbReference type="HOGENOM" id="CLU_000288_7_38_1"/>
<dbReference type="GO" id="GO:0004674">
    <property type="term" value="F:protein serine/threonine kinase activity"/>
    <property type="evidence" value="ECO:0007669"/>
    <property type="project" value="TreeGrafter"/>
</dbReference>
<dbReference type="SMART" id="SM00220">
    <property type="entry name" value="S_TKc"/>
    <property type="match status" value="1"/>
</dbReference>
<dbReference type="InterPro" id="IPR000719">
    <property type="entry name" value="Prot_kinase_dom"/>
</dbReference>
<reference evidence="3" key="2">
    <citation type="submission" date="2015-01" db="EMBL/GenBank/DDBJ databases">
        <title>Evolutionary Origins and Diversification of the Mycorrhizal Mutualists.</title>
        <authorList>
            <consortium name="DOE Joint Genome Institute"/>
            <consortium name="Mycorrhizal Genomics Consortium"/>
            <person name="Kohler A."/>
            <person name="Kuo A."/>
            <person name="Nagy L.G."/>
            <person name="Floudas D."/>
            <person name="Copeland A."/>
            <person name="Barry K.W."/>
            <person name="Cichocki N."/>
            <person name="Veneault-Fourrey C."/>
            <person name="LaButti K."/>
            <person name="Lindquist E.A."/>
            <person name="Lipzen A."/>
            <person name="Lundell T."/>
            <person name="Morin E."/>
            <person name="Murat C."/>
            <person name="Riley R."/>
            <person name="Ohm R."/>
            <person name="Sun H."/>
            <person name="Tunlid A."/>
            <person name="Henrissat B."/>
            <person name="Grigoriev I.V."/>
            <person name="Hibbett D.S."/>
            <person name="Martin F."/>
        </authorList>
    </citation>
    <scope>NUCLEOTIDE SEQUENCE [LARGE SCALE GENOMIC DNA]</scope>
    <source>
        <strain evidence="3">ATCC 200175</strain>
    </source>
</reference>
<keyword evidence="3" id="KW-1185">Reference proteome</keyword>
<dbReference type="OrthoDB" id="4062651at2759"/>
<organism evidence="2 3">
    <name type="scientific">Paxillus involutus ATCC 200175</name>
    <dbReference type="NCBI Taxonomy" id="664439"/>
    <lineage>
        <taxon>Eukaryota</taxon>
        <taxon>Fungi</taxon>
        <taxon>Dikarya</taxon>
        <taxon>Basidiomycota</taxon>
        <taxon>Agaricomycotina</taxon>
        <taxon>Agaricomycetes</taxon>
        <taxon>Agaricomycetidae</taxon>
        <taxon>Boletales</taxon>
        <taxon>Paxilineae</taxon>
        <taxon>Paxillaceae</taxon>
        <taxon>Paxillus</taxon>
    </lineage>
</organism>
<dbReference type="InterPro" id="IPR059179">
    <property type="entry name" value="MLKL-like_MCAfunc"/>
</dbReference>
<sequence length="457" mass="51057">MIDQAHANKSALKQLQDRCLRFLLVIQRRGDGASALEQKRLVAGAETTLQSIVSHMDKWCSKNSFELFVKQAELADAIQECHLKINDSITKLQLTATLDTVAWRSNFKANIERDQAEILRYLSDINNTQSIIAMTQHQQGDDIKTIMAIMQQNLSITANPNTQGLVTNLYHLQKSTGKLLAKMHLHSGEVRRLGEYPVSGTGSMDIWEGLYLNEEKVAIKILRAVHSTPESLQRFEREVEVWNSVWEIDKGRHVLPLYGFCQNDGPFPYVVSPWQRNGTADAYVALFPDADHRALIRGIGAGVNVLHTMNPPIVHGDLKGANIVIDGAGNPLLANFGFSRMVEDITGVAFTQSAGISNSQRWLAPELCFDKGKLTTAADVYAFGMTILQLMTHAMPWSTVRHTTQVIIQVASSKKPPRPTDEATIARGLDDHLWEAMQKCWDEPDKRPIMAPLLQML</sequence>
<feature type="domain" description="Protein kinase" evidence="1">
    <location>
        <begin position="193"/>
        <end position="457"/>
    </location>
</feature>
<dbReference type="PROSITE" id="PS50011">
    <property type="entry name" value="PROTEIN_KINASE_DOM"/>
    <property type="match status" value="1"/>
</dbReference>
<accession>A0A0C9U843</accession>
<dbReference type="InterPro" id="IPR051681">
    <property type="entry name" value="Ser/Thr_Kinases-Pseudokinases"/>
</dbReference>
<dbReference type="SUPFAM" id="SSF56112">
    <property type="entry name" value="Protein kinase-like (PK-like)"/>
    <property type="match status" value="1"/>
</dbReference>
<protein>
    <recommendedName>
        <fullName evidence="1">Protein kinase domain-containing protein</fullName>
    </recommendedName>
</protein>
<dbReference type="GO" id="GO:0007166">
    <property type="term" value="P:cell surface receptor signaling pathway"/>
    <property type="evidence" value="ECO:0007669"/>
    <property type="project" value="InterPro"/>
</dbReference>
<dbReference type="PROSITE" id="PS00108">
    <property type="entry name" value="PROTEIN_KINASE_ST"/>
    <property type="match status" value="1"/>
</dbReference>
<proteinExistence type="predicted"/>
<dbReference type="Proteomes" id="UP000053647">
    <property type="component" value="Unassembled WGS sequence"/>
</dbReference>
<dbReference type="InterPro" id="IPR036537">
    <property type="entry name" value="Adaptor_Cbl_N_dom_sf"/>
</dbReference>
<gene>
    <name evidence="2" type="ORF">PAXINDRAFT_134116</name>
</gene>
<dbReference type="PANTHER" id="PTHR44329">
    <property type="entry name" value="SERINE/THREONINE-PROTEIN KINASE TNNI3K-RELATED"/>
    <property type="match status" value="1"/>
</dbReference>
<evidence type="ECO:0000313" key="2">
    <source>
        <dbReference type="EMBL" id="KIJ15246.1"/>
    </source>
</evidence>
<dbReference type="Gene3D" id="1.20.930.20">
    <property type="entry name" value="Adaptor protein Cbl, N-terminal domain"/>
    <property type="match status" value="1"/>
</dbReference>
<dbReference type="GO" id="GO:0005524">
    <property type="term" value="F:ATP binding"/>
    <property type="evidence" value="ECO:0007669"/>
    <property type="project" value="InterPro"/>
</dbReference>
<evidence type="ECO:0000259" key="1">
    <source>
        <dbReference type="PROSITE" id="PS50011"/>
    </source>
</evidence>
<dbReference type="InterPro" id="IPR001245">
    <property type="entry name" value="Ser-Thr/Tyr_kinase_cat_dom"/>
</dbReference>
<reference evidence="2 3" key="1">
    <citation type="submission" date="2014-06" db="EMBL/GenBank/DDBJ databases">
        <authorList>
            <consortium name="DOE Joint Genome Institute"/>
            <person name="Kuo A."/>
            <person name="Kohler A."/>
            <person name="Nagy L.G."/>
            <person name="Floudas D."/>
            <person name="Copeland A."/>
            <person name="Barry K.W."/>
            <person name="Cichocki N."/>
            <person name="Veneault-Fourrey C."/>
            <person name="LaButti K."/>
            <person name="Lindquist E.A."/>
            <person name="Lipzen A."/>
            <person name="Lundell T."/>
            <person name="Morin E."/>
            <person name="Murat C."/>
            <person name="Sun H."/>
            <person name="Tunlid A."/>
            <person name="Henrissat B."/>
            <person name="Grigoriev I.V."/>
            <person name="Hibbett D.S."/>
            <person name="Martin F."/>
            <person name="Nordberg H.P."/>
            <person name="Cantor M.N."/>
            <person name="Hua S.X."/>
        </authorList>
    </citation>
    <scope>NUCLEOTIDE SEQUENCE [LARGE SCALE GENOMIC DNA]</scope>
    <source>
        <strain evidence="2 3">ATCC 200175</strain>
    </source>
</reference>
<evidence type="ECO:0000313" key="3">
    <source>
        <dbReference type="Proteomes" id="UP000053647"/>
    </source>
</evidence>
<dbReference type="InterPro" id="IPR011009">
    <property type="entry name" value="Kinase-like_dom_sf"/>
</dbReference>
<dbReference type="Pfam" id="PF07714">
    <property type="entry name" value="PK_Tyr_Ser-Thr"/>
    <property type="match status" value="1"/>
</dbReference>
<dbReference type="AlphaFoldDB" id="A0A0C9U843"/>
<dbReference type="EMBL" id="KN819338">
    <property type="protein sequence ID" value="KIJ15246.1"/>
    <property type="molecule type" value="Genomic_DNA"/>
</dbReference>
<dbReference type="CDD" id="cd21037">
    <property type="entry name" value="MLKL_NTD"/>
    <property type="match status" value="1"/>
</dbReference>
<name>A0A0C9U843_PAXIN</name>
<dbReference type="Gene3D" id="1.10.510.10">
    <property type="entry name" value="Transferase(Phosphotransferase) domain 1"/>
    <property type="match status" value="1"/>
</dbReference>
<dbReference type="InterPro" id="IPR008271">
    <property type="entry name" value="Ser/Thr_kinase_AS"/>
</dbReference>